<organism evidence="1 2">
    <name type="scientific">Tsukamurella sputi</name>
    <dbReference type="NCBI Taxonomy" id="2591848"/>
    <lineage>
        <taxon>Bacteria</taxon>
        <taxon>Bacillati</taxon>
        <taxon>Actinomycetota</taxon>
        <taxon>Actinomycetes</taxon>
        <taxon>Mycobacteriales</taxon>
        <taxon>Tsukamurellaceae</taxon>
        <taxon>Tsukamurella</taxon>
    </lineage>
</organism>
<proteinExistence type="predicted"/>
<gene>
    <name evidence="1" type="ORF">FK268_18040</name>
</gene>
<dbReference type="EMBL" id="VIGV01000006">
    <property type="protein sequence ID" value="TWS22904.1"/>
    <property type="molecule type" value="Genomic_DNA"/>
</dbReference>
<reference evidence="1 2" key="2">
    <citation type="submission" date="2019-08" db="EMBL/GenBank/DDBJ databases">
        <title>Tsukamurella conjunctivitidis sp. nov., Tsukamurella assacharolytica sp. nov. and Tsukamurella sputae sp. nov. isolated from patients with conjunctivitis, bacteraemia (lymphoma) and respiratory infection (sputum) in Hong Kong.</title>
        <authorList>
            <person name="Fok K.M.N."/>
            <person name="Fong J.Y.H."/>
        </authorList>
    </citation>
    <scope>NUCLEOTIDE SEQUENCE [LARGE SCALE GENOMIC DNA]</scope>
    <source>
        <strain evidence="1 2">HKU70</strain>
    </source>
</reference>
<sequence>MFEDRPRPRFEGLQRHLGSIEFTGEFLDPRTDPGIRLDGGAELHRQLAGDSTAEELTLHTHELWDLEPTNPGMCRLRCLREPQIQACMVEHLINAHPRQREHRLREPPDDQITEQLQLPDDAVTRSDVETHAGALPRLVNGLASTRWWYRHIDQFGTAATETGPTE</sequence>
<keyword evidence="2" id="KW-1185">Reference proteome</keyword>
<evidence type="ECO:0000313" key="1">
    <source>
        <dbReference type="EMBL" id="TWS22904.1"/>
    </source>
</evidence>
<comment type="caution">
    <text evidence="1">The sequence shown here is derived from an EMBL/GenBank/DDBJ whole genome shotgun (WGS) entry which is preliminary data.</text>
</comment>
<protein>
    <submittedName>
        <fullName evidence="1">Uncharacterized protein</fullName>
    </submittedName>
</protein>
<dbReference type="Proteomes" id="UP000319792">
    <property type="component" value="Unassembled WGS sequence"/>
</dbReference>
<dbReference type="AlphaFoldDB" id="A0A5C5RJU6"/>
<accession>A0A5C5RJU6</accession>
<evidence type="ECO:0000313" key="2">
    <source>
        <dbReference type="Proteomes" id="UP000319792"/>
    </source>
</evidence>
<name>A0A5C5RJU6_9ACTN</name>
<reference evidence="1 2" key="1">
    <citation type="submission" date="2019-06" db="EMBL/GenBank/DDBJ databases">
        <authorList>
            <person name="Teng J.L.L."/>
            <person name="Lee H.H."/>
            <person name="Lau S.K.P."/>
            <person name="Woo P.C.Y."/>
        </authorList>
    </citation>
    <scope>NUCLEOTIDE SEQUENCE [LARGE SCALE GENOMIC DNA]</scope>
    <source>
        <strain evidence="1 2">HKU70</strain>
    </source>
</reference>